<protein>
    <submittedName>
        <fullName evidence="1">Uncharacterized protein</fullName>
    </submittedName>
</protein>
<sequence>MHCNSGCPTLVEHWAQSDEHVKLLTTLQNLSFSGGSPSSKSGTKLVQAGVPLYSVYGSTECGSTSKAFDADDSQGFGNGKYELHYLNLTDTRGYATSDLVVPHPTKKGLRKIVGRLDDIICLSTAGKVVPISQESHLVSNKLIAGAVMFGAGKDFPGVLIEPHDGHSVNTSEELSLKSFVDKIWPIVEEANRLVEAHAYISREMIIVTDVARPLPRAAKGTVIRKQAIELYNDDIEKLYTLVINRALSHGRATSTLHTNILHKHNIHVKPGV</sequence>
<proteinExistence type="predicted"/>
<gene>
    <name evidence="1" type="ORF">BDY19DRAFT_953189</name>
</gene>
<organism evidence="1 2">
    <name type="scientific">Irpex rosettiformis</name>
    <dbReference type="NCBI Taxonomy" id="378272"/>
    <lineage>
        <taxon>Eukaryota</taxon>
        <taxon>Fungi</taxon>
        <taxon>Dikarya</taxon>
        <taxon>Basidiomycota</taxon>
        <taxon>Agaricomycotina</taxon>
        <taxon>Agaricomycetes</taxon>
        <taxon>Polyporales</taxon>
        <taxon>Irpicaceae</taxon>
        <taxon>Irpex</taxon>
    </lineage>
</organism>
<dbReference type="EMBL" id="MU274916">
    <property type="protein sequence ID" value="KAI0087788.1"/>
    <property type="molecule type" value="Genomic_DNA"/>
</dbReference>
<comment type="caution">
    <text evidence="1">The sequence shown here is derived from an EMBL/GenBank/DDBJ whole genome shotgun (WGS) entry which is preliminary data.</text>
</comment>
<evidence type="ECO:0000313" key="1">
    <source>
        <dbReference type="EMBL" id="KAI0087788.1"/>
    </source>
</evidence>
<accession>A0ACB8U0M6</accession>
<name>A0ACB8U0M6_9APHY</name>
<dbReference type="Proteomes" id="UP001055072">
    <property type="component" value="Unassembled WGS sequence"/>
</dbReference>
<keyword evidence="2" id="KW-1185">Reference proteome</keyword>
<evidence type="ECO:0000313" key="2">
    <source>
        <dbReference type="Proteomes" id="UP001055072"/>
    </source>
</evidence>
<reference evidence="1" key="1">
    <citation type="journal article" date="2021" name="Environ. Microbiol.">
        <title>Gene family expansions and transcriptome signatures uncover fungal adaptations to wood decay.</title>
        <authorList>
            <person name="Hage H."/>
            <person name="Miyauchi S."/>
            <person name="Viragh M."/>
            <person name="Drula E."/>
            <person name="Min B."/>
            <person name="Chaduli D."/>
            <person name="Navarro D."/>
            <person name="Favel A."/>
            <person name="Norest M."/>
            <person name="Lesage-Meessen L."/>
            <person name="Balint B."/>
            <person name="Merenyi Z."/>
            <person name="de Eugenio L."/>
            <person name="Morin E."/>
            <person name="Martinez A.T."/>
            <person name="Baldrian P."/>
            <person name="Stursova M."/>
            <person name="Martinez M.J."/>
            <person name="Novotny C."/>
            <person name="Magnuson J.K."/>
            <person name="Spatafora J.W."/>
            <person name="Maurice S."/>
            <person name="Pangilinan J."/>
            <person name="Andreopoulos W."/>
            <person name="LaButti K."/>
            <person name="Hundley H."/>
            <person name="Na H."/>
            <person name="Kuo A."/>
            <person name="Barry K."/>
            <person name="Lipzen A."/>
            <person name="Henrissat B."/>
            <person name="Riley R."/>
            <person name="Ahrendt S."/>
            <person name="Nagy L.G."/>
            <person name="Grigoriev I.V."/>
            <person name="Martin F."/>
            <person name="Rosso M.N."/>
        </authorList>
    </citation>
    <scope>NUCLEOTIDE SEQUENCE</scope>
    <source>
        <strain evidence="1">CBS 384.51</strain>
    </source>
</reference>